<dbReference type="Pfam" id="PF05699">
    <property type="entry name" value="Dimer_Tnp_hAT"/>
    <property type="match status" value="1"/>
</dbReference>
<keyword evidence="3" id="KW-1185">Reference proteome</keyword>
<dbReference type="PANTHER" id="PTHR23272">
    <property type="entry name" value="BED FINGER-RELATED"/>
    <property type="match status" value="1"/>
</dbReference>
<name>A0A2P5E0B1_PARAD</name>
<dbReference type="InterPro" id="IPR012337">
    <property type="entry name" value="RNaseH-like_sf"/>
</dbReference>
<dbReference type="AlphaFoldDB" id="A0A2P5E0B1"/>
<protein>
    <submittedName>
        <fullName evidence="2">HAT, C-terminal dimerization domain containing protein</fullName>
    </submittedName>
</protein>
<proteinExistence type="predicted"/>
<accession>A0A2P5E0B1</accession>
<evidence type="ECO:0000313" key="2">
    <source>
        <dbReference type="EMBL" id="PON78981.1"/>
    </source>
</evidence>
<comment type="caution">
    <text evidence="2">The sequence shown here is derived from an EMBL/GenBank/DDBJ whole genome shotgun (WGS) entry which is preliminary data.</text>
</comment>
<reference evidence="3" key="1">
    <citation type="submission" date="2016-06" db="EMBL/GenBank/DDBJ databases">
        <title>Parallel loss of symbiosis genes in relatives of nitrogen-fixing non-legume Parasponia.</title>
        <authorList>
            <person name="Van Velzen R."/>
            <person name="Holmer R."/>
            <person name="Bu F."/>
            <person name="Rutten L."/>
            <person name="Van Zeijl A."/>
            <person name="Liu W."/>
            <person name="Santuari L."/>
            <person name="Cao Q."/>
            <person name="Sharma T."/>
            <person name="Shen D."/>
            <person name="Roswanjaya Y."/>
            <person name="Wardhani T."/>
            <person name="Kalhor M.S."/>
            <person name="Jansen J."/>
            <person name="Van den Hoogen J."/>
            <person name="Gungor B."/>
            <person name="Hartog M."/>
            <person name="Hontelez J."/>
            <person name="Verver J."/>
            <person name="Yang W.-C."/>
            <person name="Schijlen E."/>
            <person name="Repin R."/>
            <person name="Schilthuizen M."/>
            <person name="Schranz E."/>
            <person name="Heidstra R."/>
            <person name="Miyata K."/>
            <person name="Fedorova E."/>
            <person name="Kohlen W."/>
            <person name="Bisseling T."/>
            <person name="Smit S."/>
            <person name="Geurts R."/>
        </authorList>
    </citation>
    <scope>NUCLEOTIDE SEQUENCE [LARGE SCALE GENOMIC DNA]</scope>
    <source>
        <strain evidence="3">cv. WU1-14</strain>
    </source>
</reference>
<dbReference type="EMBL" id="JXTB01000006">
    <property type="protein sequence ID" value="PON78981.1"/>
    <property type="molecule type" value="Genomic_DNA"/>
</dbReference>
<dbReference type="OrthoDB" id="1937594at2759"/>
<dbReference type="PANTHER" id="PTHR23272:SF161">
    <property type="entry name" value="ZINC FINGER BED DOMAIN-CONTAINING PROTEIN RICESLEEPER 1-LIKE"/>
    <property type="match status" value="1"/>
</dbReference>
<dbReference type="SUPFAM" id="SSF53098">
    <property type="entry name" value="Ribonuclease H-like"/>
    <property type="match status" value="1"/>
</dbReference>
<sequence>LVLKGVVLTYPSSSSSQLLPSMNLQQSSELNQYIELNSDINLDDENFKVLDRWQTRQLRFPVLSQLADNNLTIPVSTISSKSTFSTTKMIVDEQRTSLAPEMVKMLACVKDWEKATK</sequence>
<dbReference type="InterPro" id="IPR008906">
    <property type="entry name" value="HATC_C_dom"/>
</dbReference>
<dbReference type="STRING" id="3476.A0A2P5E0B1"/>
<feature type="domain" description="HAT C-terminal dimerisation" evidence="1">
    <location>
        <begin position="29"/>
        <end position="112"/>
    </location>
</feature>
<organism evidence="2 3">
    <name type="scientific">Parasponia andersonii</name>
    <name type="common">Sponia andersonii</name>
    <dbReference type="NCBI Taxonomy" id="3476"/>
    <lineage>
        <taxon>Eukaryota</taxon>
        <taxon>Viridiplantae</taxon>
        <taxon>Streptophyta</taxon>
        <taxon>Embryophyta</taxon>
        <taxon>Tracheophyta</taxon>
        <taxon>Spermatophyta</taxon>
        <taxon>Magnoliopsida</taxon>
        <taxon>eudicotyledons</taxon>
        <taxon>Gunneridae</taxon>
        <taxon>Pentapetalae</taxon>
        <taxon>rosids</taxon>
        <taxon>fabids</taxon>
        <taxon>Rosales</taxon>
        <taxon>Cannabaceae</taxon>
        <taxon>Parasponia</taxon>
    </lineage>
</organism>
<dbReference type="GO" id="GO:0046983">
    <property type="term" value="F:protein dimerization activity"/>
    <property type="evidence" value="ECO:0007669"/>
    <property type="project" value="InterPro"/>
</dbReference>
<evidence type="ECO:0000259" key="1">
    <source>
        <dbReference type="Pfam" id="PF05699"/>
    </source>
</evidence>
<evidence type="ECO:0000313" key="3">
    <source>
        <dbReference type="Proteomes" id="UP000237105"/>
    </source>
</evidence>
<gene>
    <name evidence="2" type="ORF">PanWU01x14_014820</name>
</gene>
<dbReference type="Proteomes" id="UP000237105">
    <property type="component" value="Unassembled WGS sequence"/>
</dbReference>
<feature type="non-terminal residue" evidence="2">
    <location>
        <position position="1"/>
    </location>
</feature>